<evidence type="ECO:0000259" key="1">
    <source>
        <dbReference type="Pfam" id="PF13472"/>
    </source>
</evidence>
<protein>
    <submittedName>
        <fullName evidence="2">SGNH/GDSL hydrolase family protein</fullName>
    </submittedName>
</protein>
<dbReference type="InterPro" id="IPR013830">
    <property type="entry name" value="SGNH_hydro"/>
</dbReference>
<keyword evidence="3" id="KW-1185">Reference proteome</keyword>
<dbReference type="InterPro" id="IPR052762">
    <property type="entry name" value="PCW_deacetylase/CE"/>
</dbReference>
<dbReference type="EMBL" id="JACIVA010000046">
    <property type="protein sequence ID" value="MBB1097408.1"/>
    <property type="molecule type" value="Genomic_DNA"/>
</dbReference>
<comment type="caution">
    <text evidence="2">The sequence shown here is derived from an EMBL/GenBank/DDBJ whole genome shotgun (WGS) entry which is preliminary data.</text>
</comment>
<feature type="domain" description="SGNH hydrolase-type esterase" evidence="1">
    <location>
        <begin position="139"/>
        <end position="300"/>
    </location>
</feature>
<dbReference type="InterPro" id="IPR036514">
    <property type="entry name" value="SGNH_hydro_sf"/>
</dbReference>
<dbReference type="AlphaFoldDB" id="A0A7W3UKQ2"/>
<dbReference type="PANTHER" id="PTHR37834">
    <property type="entry name" value="GDSL-LIKE LIPASE/ACYLHYDROLASE DOMAIN PROTEIN (AFU_ORTHOLOGUE AFUA_2G00620)"/>
    <property type="match status" value="1"/>
</dbReference>
<organism evidence="2 3">
    <name type="scientific">Limosilactobacillus rudii</name>
    <dbReference type="NCBI Taxonomy" id="2759755"/>
    <lineage>
        <taxon>Bacteria</taxon>
        <taxon>Bacillati</taxon>
        <taxon>Bacillota</taxon>
        <taxon>Bacilli</taxon>
        <taxon>Lactobacillales</taxon>
        <taxon>Lactobacillaceae</taxon>
        <taxon>Limosilactobacillus</taxon>
    </lineage>
</organism>
<evidence type="ECO:0000313" key="2">
    <source>
        <dbReference type="EMBL" id="MBB1097408.1"/>
    </source>
</evidence>
<name>A0A7W3UKQ2_9LACO</name>
<sequence length="322" mass="35633">MKQYLPNELITFATRTGRWRIKEINNSATLYTTNLGSYLRFQTNETTQLNIHMLVNHNFLSPSHVLAIRIDNHPWHRYPVSNKSIQVSLTPSSHIVEIMAAGNADTDQVWTSNEGFAITEIDVDKGNLKKATKRPLINFIGDSITAGCWVAGNTPSFDYRPEANYAAVCADILGVDSVRIAYSAGGVLRLATGGVPTADKFLSHIDATTDWLPNSPDLVVINLGVNDRHFPTSQFIAAYDLFIQQVQLTFANTPIAIMIPFSQTFAPEIRQIAKERGCYLIETDGWCQSFTDGLHPDQNGATTSGHKLAKVLRTLLPQSSVQ</sequence>
<dbReference type="PANTHER" id="PTHR37834:SF2">
    <property type="entry name" value="ESTERASE, SGNH HYDROLASE-TYPE"/>
    <property type="match status" value="1"/>
</dbReference>
<dbReference type="RefSeq" id="WP_182596146.1">
    <property type="nucleotide sequence ID" value="NZ_JACIVA010000046.1"/>
</dbReference>
<dbReference type="InterPro" id="IPR037461">
    <property type="entry name" value="CtCE2-like_dom"/>
</dbReference>
<dbReference type="Gene3D" id="3.40.50.1110">
    <property type="entry name" value="SGNH hydrolase"/>
    <property type="match status" value="1"/>
</dbReference>
<keyword evidence="2" id="KW-0378">Hydrolase</keyword>
<dbReference type="Proteomes" id="UP000517106">
    <property type="component" value="Unassembled WGS sequence"/>
</dbReference>
<gene>
    <name evidence="2" type="ORF">H5S09_05590</name>
</gene>
<dbReference type="CDD" id="cd01831">
    <property type="entry name" value="Endoglucanase_E_like"/>
    <property type="match status" value="1"/>
</dbReference>
<dbReference type="Pfam" id="PF13472">
    <property type="entry name" value="Lipase_GDSL_2"/>
    <property type="match status" value="1"/>
</dbReference>
<dbReference type="GO" id="GO:0052689">
    <property type="term" value="F:carboxylic ester hydrolase activity"/>
    <property type="evidence" value="ECO:0007669"/>
    <property type="project" value="InterPro"/>
</dbReference>
<dbReference type="SUPFAM" id="SSF52266">
    <property type="entry name" value="SGNH hydrolase"/>
    <property type="match status" value="1"/>
</dbReference>
<reference evidence="2 3" key="1">
    <citation type="submission" date="2020-07" db="EMBL/GenBank/DDBJ databases">
        <title>Description of Limosilactobacillus balticus sp. nov., Limosilactobacillus agrestis sp. nov., Limosilactobacillus albertensis sp. nov., Limosilactobacillus rudii sp. nov., Limosilactobacillus fastidiosus sp. nov., five novel Limosilactobacillus species isolated from the vertebrate gastrointestinal tract, and proposal of 6 subspecies of Limosilactobacillus reuteri adapted to the gastrointestinal tract of specific vertebrate hosts.</title>
        <authorList>
            <person name="Li F."/>
            <person name="Cheng C."/>
            <person name="Zheng J."/>
            <person name="Quevedo R.M."/>
            <person name="Li J."/>
            <person name="Roos S."/>
            <person name="Gaenzle M.G."/>
            <person name="Walter J."/>
        </authorList>
    </citation>
    <scope>NUCLEOTIDE SEQUENCE [LARGE SCALE GENOMIC DNA]</scope>
    <source>
        <strain evidence="2 3">STM2_1</strain>
    </source>
</reference>
<evidence type="ECO:0000313" key="3">
    <source>
        <dbReference type="Proteomes" id="UP000517106"/>
    </source>
</evidence>
<proteinExistence type="predicted"/>
<accession>A0A7W3UKQ2</accession>